<evidence type="ECO:0000256" key="3">
    <source>
        <dbReference type="ARBA" id="ARBA00023127"/>
    </source>
</evidence>
<dbReference type="SUPFAM" id="SSF47954">
    <property type="entry name" value="Cyclin-like"/>
    <property type="match status" value="2"/>
</dbReference>
<feature type="domain" description="Cyclin-like" evidence="7">
    <location>
        <begin position="89"/>
        <end position="177"/>
    </location>
</feature>
<dbReference type="KEGG" id="dcr:108216656"/>
<evidence type="ECO:0000256" key="4">
    <source>
        <dbReference type="ARBA" id="ARBA00023306"/>
    </source>
</evidence>
<dbReference type="Proteomes" id="UP000077755">
    <property type="component" value="Chromosome 4"/>
</dbReference>
<gene>
    <name evidence="9" type="ORF">DCAR_0416748</name>
</gene>
<dbReference type="InterPro" id="IPR013763">
    <property type="entry name" value="Cyclin-like_dom"/>
</dbReference>
<evidence type="ECO:0000313" key="10">
    <source>
        <dbReference type="Proteomes" id="UP000077755"/>
    </source>
</evidence>
<evidence type="ECO:0000256" key="1">
    <source>
        <dbReference type="ARBA" id="ARBA00009065"/>
    </source>
</evidence>
<feature type="domain" description="Cyclin C-terminal" evidence="8">
    <location>
        <begin position="186"/>
        <end position="311"/>
    </location>
</feature>
<evidence type="ECO:0000313" key="9">
    <source>
        <dbReference type="EMBL" id="WOG97408.1"/>
    </source>
</evidence>
<reference evidence="9" key="2">
    <citation type="submission" date="2022-03" db="EMBL/GenBank/DDBJ databases">
        <title>Draft title - Genomic analysis of global carrot germplasm unveils the trajectory of domestication and the origin of high carotenoid orange carrot.</title>
        <authorList>
            <person name="Iorizzo M."/>
            <person name="Ellison S."/>
            <person name="Senalik D."/>
            <person name="Macko-Podgorni A."/>
            <person name="Grzebelus D."/>
            <person name="Bostan H."/>
            <person name="Rolling W."/>
            <person name="Curaba J."/>
            <person name="Simon P."/>
        </authorList>
    </citation>
    <scope>NUCLEOTIDE SEQUENCE</scope>
    <source>
        <tissue evidence="9">Leaf</tissue>
    </source>
</reference>
<feature type="region of interest" description="Disordered" evidence="6">
    <location>
        <begin position="314"/>
        <end position="339"/>
    </location>
</feature>
<dbReference type="InterPro" id="IPR048258">
    <property type="entry name" value="Cyclins_cyclin-box"/>
</dbReference>
<keyword evidence="2" id="KW-0132">Cell division</keyword>
<dbReference type="InterPro" id="IPR039361">
    <property type="entry name" value="Cyclin"/>
</dbReference>
<dbReference type="CDD" id="cd20543">
    <property type="entry name" value="CYCLIN_AtCycD-like_rpt1"/>
    <property type="match status" value="1"/>
</dbReference>
<dbReference type="SMART" id="SM01332">
    <property type="entry name" value="Cyclin_C"/>
    <property type="match status" value="1"/>
</dbReference>
<dbReference type="InterPro" id="IPR036915">
    <property type="entry name" value="Cyclin-like_sf"/>
</dbReference>
<dbReference type="Pfam" id="PF02984">
    <property type="entry name" value="Cyclin_C"/>
    <property type="match status" value="1"/>
</dbReference>
<name>A0AAF1AVX5_DAUCS</name>
<dbReference type="CDD" id="cd20544">
    <property type="entry name" value="CYCLIN_AtCycD-like_rpt2"/>
    <property type="match status" value="1"/>
</dbReference>
<sequence length="339" mass="38133">MTDHSLLCTETNNLCFDDLEARDDQTREIDCENVVGNESEALICAVPLQRDEILCLLFERQGEFLPRGDFLHRLRSGELDLCVRKEALDWIYKAHAHYNFGALSVCLAVNYLDRFLSLYELPSGKKWTVQLLAVACLSLAAKMEEVNVPLTVDLQVADPKFVFEAKTIKRMELLVLSTLKWRMQACTPCSFIDYFLRKINNADALPSGSLIDRSIQFILKTMKGIDFLEFRPSEISAAVAICVTREAQTLDINKAMSNIIPVEKDRVFKCIEMIQDLTLVTETSNVASGRTRAQVPQSPVGVLDAACLSYKSDERTVGSCPNSSSHTETSPHTKRRKLD</sequence>
<evidence type="ECO:0000256" key="2">
    <source>
        <dbReference type="ARBA" id="ARBA00022618"/>
    </source>
</evidence>
<dbReference type="FunFam" id="1.10.472.10:FF:000034">
    <property type="entry name" value="D2/4-type cyclin"/>
    <property type="match status" value="1"/>
</dbReference>
<protein>
    <recommendedName>
        <fullName evidence="11">Cyclin N-terminal domain-containing protein</fullName>
    </recommendedName>
</protein>
<dbReference type="InterPro" id="IPR006671">
    <property type="entry name" value="Cyclin_N"/>
</dbReference>
<dbReference type="AlphaFoldDB" id="A0AAF1AVX5"/>
<reference evidence="9" key="1">
    <citation type="journal article" date="2016" name="Nat. Genet.">
        <title>A high-quality carrot genome assembly provides new insights into carotenoid accumulation and asterid genome evolution.</title>
        <authorList>
            <person name="Iorizzo M."/>
            <person name="Ellison S."/>
            <person name="Senalik D."/>
            <person name="Zeng P."/>
            <person name="Satapoomin P."/>
            <person name="Huang J."/>
            <person name="Bowman M."/>
            <person name="Iovene M."/>
            <person name="Sanseverino W."/>
            <person name="Cavagnaro P."/>
            <person name="Yildiz M."/>
            <person name="Macko-Podgorni A."/>
            <person name="Moranska E."/>
            <person name="Grzebelus E."/>
            <person name="Grzebelus D."/>
            <person name="Ashrafi H."/>
            <person name="Zheng Z."/>
            <person name="Cheng S."/>
            <person name="Spooner D."/>
            <person name="Van Deynze A."/>
            <person name="Simon P."/>
        </authorList>
    </citation>
    <scope>NUCLEOTIDE SEQUENCE</scope>
    <source>
        <tissue evidence="9">Leaf</tissue>
    </source>
</reference>
<keyword evidence="3 5" id="KW-0195">Cyclin</keyword>
<evidence type="ECO:0000259" key="8">
    <source>
        <dbReference type="SMART" id="SM01332"/>
    </source>
</evidence>
<dbReference type="Gene3D" id="1.10.472.10">
    <property type="entry name" value="Cyclin-like"/>
    <property type="match status" value="2"/>
</dbReference>
<dbReference type="Pfam" id="PF00134">
    <property type="entry name" value="Cyclin_N"/>
    <property type="match status" value="1"/>
</dbReference>
<feature type="compositionally biased region" description="Polar residues" evidence="6">
    <location>
        <begin position="319"/>
        <end position="330"/>
    </location>
</feature>
<organism evidence="9 10">
    <name type="scientific">Daucus carota subsp. sativus</name>
    <name type="common">Carrot</name>
    <dbReference type="NCBI Taxonomy" id="79200"/>
    <lineage>
        <taxon>Eukaryota</taxon>
        <taxon>Viridiplantae</taxon>
        <taxon>Streptophyta</taxon>
        <taxon>Embryophyta</taxon>
        <taxon>Tracheophyta</taxon>
        <taxon>Spermatophyta</taxon>
        <taxon>Magnoliopsida</taxon>
        <taxon>eudicotyledons</taxon>
        <taxon>Gunneridae</taxon>
        <taxon>Pentapetalae</taxon>
        <taxon>asterids</taxon>
        <taxon>campanulids</taxon>
        <taxon>Apiales</taxon>
        <taxon>Apiaceae</taxon>
        <taxon>Apioideae</taxon>
        <taxon>Scandiceae</taxon>
        <taxon>Daucinae</taxon>
        <taxon>Daucus</taxon>
        <taxon>Daucus sect. Daucus</taxon>
    </lineage>
</organism>
<accession>A0AAF1AVX5</accession>
<comment type="similarity">
    <text evidence="1">Belongs to the cyclin family. Cyclin D subfamily.</text>
</comment>
<dbReference type="PANTHER" id="PTHR10177">
    <property type="entry name" value="CYCLINS"/>
    <property type="match status" value="1"/>
</dbReference>
<dbReference type="GO" id="GO:0051301">
    <property type="term" value="P:cell division"/>
    <property type="evidence" value="ECO:0007669"/>
    <property type="project" value="UniProtKB-KW"/>
</dbReference>
<evidence type="ECO:0000256" key="6">
    <source>
        <dbReference type="SAM" id="MobiDB-lite"/>
    </source>
</evidence>
<dbReference type="EMBL" id="CP093346">
    <property type="protein sequence ID" value="WOG97408.1"/>
    <property type="molecule type" value="Genomic_DNA"/>
</dbReference>
<dbReference type="PROSITE" id="PS00292">
    <property type="entry name" value="CYCLINS"/>
    <property type="match status" value="1"/>
</dbReference>
<keyword evidence="10" id="KW-1185">Reference proteome</keyword>
<dbReference type="SMART" id="SM00385">
    <property type="entry name" value="CYCLIN"/>
    <property type="match status" value="1"/>
</dbReference>
<evidence type="ECO:0000259" key="7">
    <source>
        <dbReference type="SMART" id="SM00385"/>
    </source>
</evidence>
<dbReference type="FunFam" id="1.10.472.10:FF:000040">
    <property type="entry name" value="D6-type cyclin"/>
    <property type="match status" value="1"/>
</dbReference>
<evidence type="ECO:0000256" key="5">
    <source>
        <dbReference type="RuleBase" id="RU000383"/>
    </source>
</evidence>
<dbReference type="InterPro" id="IPR004367">
    <property type="entry name" value="Cyclin_C-dom"/>
</dbReference>
<evidence type="ECO:0008006" key="11">
    <source>
        <dbReference type="Google" id="ProtNLM"/>
    </source>
</evidence>
<proteinExistence type="inferred from homology"/>
<keyword evidence="4" id="KW-0131">Cell cycle</keyword>